<dbReference type="InterPro" id="IPR015760">
    <property type="entry name" value="TIF_IF2"/>
</dbReference>
<dbReference type="SUPFAM" id="SSF52156">
    <property type="entry name" value="Initiation factor IF2/eIF5b, domain 3"/>
    <property type="match status" value="1"/>
</dbReference>
<evidence type="ECO:0000256" key="4">
    <source>
        <dbReference type="ARBA" id="ARBA00022917"/>
    </source>
</evidence>
<dbReference type="GO" id="GO:0005525">
    <property type="term" value="F:GTP binding"/>
    <property type="evidence" value="ECO:0007669"/>
    <property type="project" value="UniProtKB-KW"/>
</dbReference>
<dbReference type="NCBIfam" id="NF003078">
    <property type="entry name" value="PRK04004.1"/>
    <property type="match status" value="1"/>
</dbReference>
<dbReference type="PRINTS" id="PR00315">
    <property type="entry name" value="ELONGATNFCT"/>
</dbReference>
<keyword evidence="3" id="KW-0547">Nucleotide-binding</keyword>
<evidence type="ECO:0000259" key="6">
    <source>
        <dbReference type="PROSITE" id="PS51722"/>
    </source>
</evidence>
<dbReference type="Gene3D" id="3.40.50.10050">
    <property type="entry name" value="Translation initiation factor IF- 2, domain 3"/>
    <property type="match status" value="1"/>
</dbReference>
<dbReference type="Pfam" id="PF11987">
    <property type="entry name" value="IF-2"/>
    <property type="match status" value="1"/>
</dbReference>
<dbReference type="Gene3D" id="3.40.50.300">
    <property type="entry name" value="P-loop containing nucleotide triphosphate hydrolases"/>
    <property type="match status" value="1"/>
</dbReference>
<evidence type="ECO:0000256" key="1">
    <source>
        <dbReference type="ARBA" id="ARBA00007733"/>
    </source>
</evidence>
<protein>
    <submittedName>
        <fullName evidence="7">Small GTP-binding protein</fullName>
    </submittedName>
</protein>
<dbReference type="PANTHER" id="PTHR43381:SF4">
    <property type="entry name" value="EUKARYOTIC TRANSLATION INITIATION FACTOR 5B"/>
    <property type="match status" value="1"/>
</dbReference>
<evidence type="ECO:0000256" key="3">
    <source>
        <dbReference type="ARBA" id="ARBA00022741"/>
    </source>
</evidence>
<name>D2EEI4_PARA4</name>
<evidence type="ECO:0000256" key="5">
    <source>
        <dbReference type="ARBA" id="ARBA00023134"/>
    </source>
</evidence>
<dbReference type="InterPro" id="IPR027417">
    <property type="entry name" value="P-loop_NTPase"/>
</dbReference>
<sequence>MRSPICAFLGHVDAGKTSIMDAIRDTMNAYKESGGLTQNIGSTEVPTDRIKEIASDLLSKFNINIKVPSILFIDSPGHEAFVTLRKRGASIADIVILTVDITEGIQNQTIESIEILKSYKTPFLIALTKIDTIRGFYKQENKSFLEFISKQNQDYIQKLDEKIYNLIADFSIYGFQAERYDRVKEFTKEISIIPLSSINSIGIKDLIVMIIGLSQRYLELDKQTSNSAAILEEKNVKGLGKVYDAIVYSGKISVGDKVIVQTQNGTIENKIKGIMRLIPMEESRENFGKYDSLSSIEATAPIRLILREPNAMIGTSITAFVSDEEKNKIIEEINAENVGYNNDESKGLVVCADSIGSIDAIRNIAKSFGIEIGKTKIGEPSKMDITTASINGGALICFNVPISRQTESMAEEYSVKIISANSIYTLFDSYNEFEKELKNMNLEKKLERLKLPSKFVFIKGNIFRRSSPCVFGVEVLGGEIRQNYPIINVKGERVGRILDIESDKTKLNRAIIGDKVAISIDDAVYGRNIIDGDILYTDISMPDVMKFDDVAEELTSDYREVLSEIRKIKGI</sequence>
<dbReference type="SUPFAM" id="SSF50447">
    <property type="entry name" value="Translation proteins"/>
    <property type="match status" value="1"/>
</dbReference>
<keyword evidence="2" id="KW-0396">Initiation factor</keyword>
<dbReference type="InterPro" id="IPR023115">
    <property type="entry name" value="TIF_IF2_dom3"/>
</dbReference>
<dbReference type="PANTHER" id="PTHR43381">
    <property type="entry name" value="TRANSLATION INITIATION FACTOR IF-2-RELATED"/>
    <property type="match status" value="1"/>
</dbReference>
<keyword evidence="4" id="KW-0648">Protein biosynthesis</keyword>
<proteinExistence type="inferred from homology"/>
<dbReference type="GO" id="GO:0003743">
    <property type="term" value="F:translation initiation factor activity"/>
    <property type="evidence" value="ECO:0007669"/>
    <property type="project" value="UniProtKB-KW"/>
</dbReference>
<dbReference type="Gene3D" id="2.40.30.10">
    <property type="entry name" value="Translation factors"/>
    <property type="match status" value="2"/>
</dbReference>
<dbReference type="NCBIfam" id="TIGR00231">
    <property type="entry name" value="small_GTP"/>
    <property type="match status" value="1"/>
</dbReference>
<dbReference type="PROSITE" id="PS51722">
    <property type="entry name" value="G_TR_2"/>
    <property type="match status" value="1"/>
</dbReference>
<dbReference type="GO" id="GO:0003924">
    <property type="term" value="F:GTPase activity"/>
    <property type="evidence" value="ECO:0007669"/>
    <property type="project" value="InterPro"/>
</dbReference>
<dbReference type="InterPro" id="IPR000795">
    <property type="entry name" value="T_Tr_GTP-bd_dom"/>
</dbReference>
<gene>
    <name evidence="7" type="ORF">BJBARM4_0126</name>
</gene>
<dbReference type="EMBL" id="GG730040">
    <property type="protein sequence ID" value="EEZ93202.1"/>
    <property type="molecule type" value="Genomic_DNA"/>
</dbReference>
<comment type="similarity">
    <text evidence="1">Belongs to the TRAFAC class translation factor GTPase superfamily. Classic translation factor GTPase family. IF-2 subfamily.</text>
</comment>
<dbReference type="Pfam" id="PF00009">
    <property type="entry name" value="GTP_EFTU"/>
    <property type="match status" value="1"/>
</dbReference>
<organism evidence="7 8">
    <name type="scientific">Candidatus Parvarchaeum acidiphilum ARMAN-4</name>
    <dbReference type="NCBI Taxonomy" id="662760"/>
    <lineage>
        <taxon>Archaea</taxon>
        <taxon>Candidatus Parvarchaeota</taxon>
        <taxon>Candidatus Parvarchaeum</taxon>
    </lineage>
</organism>
<dbReference type="InterPro" id="IPR036925">
    <property type="entry name" value="TIF_IF2_dom3_sf"/>
</dbReference>
<dbReference type="InterPro" id="IPR009000">
    <property type="entry name" value="Transl_B-barrel_sf"/>
</dbReference>
<dbReference type="AlphaFoldDB" id="D2EEI4"/>
<accession>D2EEI4</accession>
<dbReference type="SUPFAM" id="SSF52540">
    <property type="entry name" value="P-loop containing nucleoside triphosphate hydrolases"/>
    <property type="match status" value="1"/>
</dbReference>
<reference evidence="7 8" key="1">
    <citation type="journal article" date="2010" name="Proc. Natl. Acad. Sci. U.S.A.">
        <title>Enigmatic, ultrasmall, uncultivated Archaea.</title>
        <authorList>
            <person name="Baker B.J."/>
            <person name="Comolli L.R."/>
            <person name="Dick G.J."/>
            <person name="Hauser L.J."/>
            <person name="Hyatt D."/>
            <person name="Dill B.D."/>
            <person name="Land M.L."/>
            <person name="Verberkmoes N.C."/>
            <person name="Hettich R.L."/>
            <person name="Banfield J.F."/>
        </authorList>
    </citation>
    <scope>NUCLEOTIDE SEQUENCE [LARGE SCALE GENOMIC DNA]</scope>
</reference>
<dbReference type="InterPro" id="IPR005225">
    <property type="entry name" value="Small_GTP-bd"/>
</dbReference>
<feature type="domain" description="Tr-type G" evidence="6">
    <location>
        <begin position="1"/>
        <end position="218"/>
    </location>
</feature>
<dbReference type="GO" id="GO:0005737">
    <property type="term" value="C:cytoplasm"/>
    <property type="evidence" value="ECO:0007669"/>
    <property type="project" value="TreeGrafter"/>
</dbReference>
<dbReference type="Pfam" id="PF14578">
    <property type="entry name" value="GTP_EFTU_D4"/>
    <property type="match status" value="1"/>
</dbReference>
<evidence type="ECO:0000313" key="7">
    <source>
        <dbReference type="EMBL" id="EEZ93202.1"/>
    </source>
</evidence>
<dbReference type="InterPro" id="IPR029459">
    <property type="entry name" value="EFTU-type"/>
</dbReference>
<keyword evidence="5" id="KW-0342">GTP-binding</keyword>
<evidence type="ECO:0000256" key="2">
    <source>
        <dbReference type="ARBA" id="ARBA00022540"/>
    </source>
</evidence>
<evidence type="ECO:0000313" key="8">
    <source>
        <dbReference type="Proteomes" id="UP000009375"/>
    </source>
</evidence>
<dbReference type="Proteomes" id="UP000009375">
    <property type="component" value="Unassembled WGS sequence"/>
</dbReference>
<dbReference type="CDD" id="cd01887">
    <property type="entry name" value="IF2_eIF5B"/>
    <property type="match status" value="1"/>
</dbReference>